<feature type="region of interest" description="Disordered" evidence="8">
    <location>
        <begin position="1165"/>
        <end position="1218"/>
    </location>
</feature>
<evidence type="ECO:0000256" key="7">
    <source>
        <dbReference type="SAM" id="Coils"/>
    </source>
</evidence>
<dbReference type="GO" id="GO:0008270">
    <property type="term" value="F:zinc ion binding"/>
    <property type="evidence" value="ECO:0007669"/>
    <property type="project" value="UniProtKB-KW"/>
</dbReference>
<dbReference type="SMART" id="SM00249">
    <property type="entry name" value="PHD"/>
    <property type="match status" value="1"/>
</dbReference>
<feature type="compositionally biased region" description="Basic and acidic residues" evidence="8">
    <location>
        <begin position="749"/>
        <end position="762"/>
    </location>
</feature>
<keyword evidence="5" id="KW-0539">Nucleus</keyword>
<accession>A0AAD5Z0E9</accession>
<keyword evidence="3 6" id="KW-0863">Zinc-finger</keyword>
<dbReference type="InterPro" id="IPR013083">
    <property type="entry name" value="Znf_RING/FYVE/PHD"/>
</dbReference>
<feature type="compositionally biased region" description="Low complexity" evidence="8">
    <location>
        <begin position="823"/>
        <end position="850"/>
    </location>
</feature>
<keyword evidence="2" id="KW-0479">Metal-binding</keyword>
<keyword evidence="11" id="KW-1185">Reference proteome</keyword>
<proteinExistence type="predicted"/>
<feature type="compositionally biased region" description="Low complexity" evidence="8">
    <location>
        <begin position="716"/>
        <end position="730"/>
    </location>
</feature>
<evidence type="ECO:0000256" key="6">
    <source>
        <dbReference type="PROSITE-ProRule" id="PRU00146"/>
    </source>
</evidence>
<evidence type="ECO:0000259" key="9">
    <source>
        <dbReference type="PROSITE" id="PS50016"/>
    </source>
</evidence>
<dbReference type="Pfam" id="PF00628">
    <property type="entry name" value="PHD"/>
    <property type="match status" value="1"/>
</dbReference>
<sequence length="1218" mass="138434">MLELQQRRERERLRNEEMLLERRKQERMLEQQRLHEEEQQRRFEEQRRIEEFRRREDEMEMRRRTEKFNEERRLEQERRNREREEDERRAEQEYKEHLRQQEEQHFYRKQEERRLHEEQLARREYEERLREEQKVEERKKQQHEERLLEEQRADELRRREEARRLSELRQQEEQRKEEQLRQRQQEERERLHREAQERELLRRQQEARMLNERPRSAQESPTQPHTPHSAPATIELPQPVRSFPAISGPRKSDPIPIKRPATLDNSTPHLSSSAPSSSADGERPAKKQRYSESPPSSATEPYPRVVALPPPIPTEMLYPVTAKGKKTMPPGDVPESKNRFPRVTVPTGRRSPPGSQIGRITAAKKSDEARRADEAAAAAAIADVRKESKPQSKEAPNGQRPSSSPTRSEPKSQERGPPVIAIAQDSPITKIEELIVRNSVDDSSRRMSLDVVMNDAQLDTAIVKKESPLSASFDAPSRSKEPQLKKEMVPRSLRDDQPKPTSRSSDPNRAVIDGQTLPPKTKETGATSQPQQPKQQQDPHEWLLDHYAQSPTIPRRSPPEPPRSPSPSISPVLAKTQPEAKSRTPLAVPSHPVISLRSVSPDADAALERELAELMAEDDEPAPVSKHEPDDMDIDLAVAETLEEEDKSKVAPMEVDAADDVEDELLSLVDDRPAAVPSSRKTATPTIPVTLPKGLSSLKAVVDDTKRLSPAPPSSVSPAVTSPVVRPPSVLGGSERGSMPPPSATPVPRGKDKDDEGSKKGEAVNATSAQAAKKKKDAGNKASFAFSRITVTKEKQSKAKAGGNKKAKTVDGAANSSSETKAPKQPKSSAAARKSGAASHVTTSRSRSTSVMPTGSVEPEVERKSEEKEEESEEAADDKLYCVCKTKYDEERVMIACDRCDEWYHMACVNMPENEAELIDQFFCPPCIEQNPQLNLKTTYKQRCLNGLRHSDPESTKACHRPARGAISKYCSDECGVEYMQSRIDAWAKKGGKKEELWESVKNSEKREGIAVCVDEKVKSDLDKKKKKQTKLDRETERLQGLLNQVVKMRDEIKGGMEILAWRERLLQLASERAEQIDQCGWDQRLCFGEEEWQDYGVGVLESYEGKDENEMQVEDEEWWCPGQKSCKRHNGWQTLRYKDICKEREKKEELLANLTTRERQLRKRIEDLVDPSGRKPNNSASQAPLKSSNTKLSNGHAKSRGATETLKKGKKRKAPAS</sequence>
<dbReference type="CDD" id="cd16039">
    <property type="entry name" value="PHD_SPP1"/>
    <property type="match status" value="1"/>
</dbReference>
<evidence type="ECO:0000256" key="3">
    <source>
        <dbReference type="ARBA" id="ARBA00022771"/>
    </source>
</evidence>
<feature type="region of interest" description="Disordered" evidence="8">
    <location>
        <begin position="462"/>
        <end position="601"/>
    </location>
</feature>
<dbReference type="Gene3D" id="3.30.40.10">
    <property type="entry name" value="Zinc/RING finger domain, C3HC4 (zinc finger)"/>
    <property type="match status" value="1"/>
</dbReference>
<protein>
    <recommendedName>
        <fullName evidence="9">PHD-type domain-containing protein</fullName>
    </recommendedName>
</protein>
<dbReference type="Proteomes" id="UP001213000">
    <property type="component" value="Unassembled WGS sequence"/>
</dbReference>
<feature type="compositionally biased region" description="Basic residues" evidence="8">
    <location>
        <begin position="1209"/>
        <end position="1218"/>
    </location>
</feature>
<dbReference type="GO" id="GO:0048188">
    <property type="term" value="C:Set1C/COMPASS complex"/>
    <property type="evidence" value="ECO:0007669"/>
    <property type="project" value="InterPro"/>
</dbReference>
<organism evidence="10 11">
    <name type="scientific">Leucocoprinus birnbaumii</name>
    <dbReference type="NCBI Taxonomy" id="56174"/>
    <lineage>
        <taxon>Eukaryota</taxon>
        <taxon>Fungi</taxon>
        <taxon>Dikarya</taxon>
        <taxon>Basidiomycota</taxon>
        <taxon>Agaricomycotina</taxon>
        <taxon>Agaricomycetes</taxon>
        <taxon>Agaricomycetidae</taxon>
        <taxon>Agaricales</taxon>
        <taxon>Agaricineae</taxon>
        <taxon>Agaricaceae</taxon>
        <taxon>Leucocoprinus</taxon>
    </lineage>
</organism>
<feature type="compositionally biased region" description="Polar residues" evidence="8">
    <location>
        <begin position="217"/>
        <end position="226"/>
    </location>
</feature>
<evidence type="ECO:0000256" key="5">
    <source>
        <dbReference type="ARBA" id="ARBA00023242"/>
    </source>
</evidence>
<feature type="compositionally biased region" description="Basic and acidic residues" evidence="8">
    <location>
        <begin position="126"/>
        <end position="216"/>
    </location>
</feature>
<feature type="compositionally biased region" description="Basic and acidic residues" evidence="8">
    <location>
        <begin position="430"/>
        <end position="447"/>
    </location>
</feature>
<dbReference type="AlphaFoldDB" id="A0AAD5Z0E9"/>
<feature type="region of interest" description="Disordered" evidence="8">
    <location>
        <begin position="126"/>
        <end position="447"/>
    </location>
</feature>
<feature type="domain" description="PHD-type" evidence="9">
    <location>
        <begin position="879"/>
        <end position="930"/>
    </location>
</feature>
<feature type="region of interest" description="Disordered" evidence="8">
    <location>
        <begin position="670"/>
        <end position="691"/>
    </location>
</feature>
<evidence type="ECO:0000256" key="8">
    <source>
        <dbReference type="SAM" id="MobiDB-lite"/>
    </source>
</evidence>
<comment type="caution">
    <text evidence="10">The sequence shown here is derived from an EMBL/GenBank/DDBJ whole genome shotgun (WGS) entry which is preliminary data.</text>
</comment>
<dbReference type="InterPro" id="IPR037869">
    <property type="entry name" value="Spp1/CFP1"/>
</dbReference>
<evidence type="ECO:0000256" key="2">
    <source>
        <dbReference type="ARBA" id="ARBA00022723"/>
    </source>
</evidence>
<dbReference type="InterPro" id="IPR019787">
    <property type="entry name" value="Znf_PHD-finger"/>
</dbReference>
<dbReference type="InterPro" id="IPR019786">
    <property type="entry name" value="Zinc_finger_PHD-type_CS"/>
</dbReference>
<evidence type="ECO:0000313" key="10">
    <source>
        <dbReference type="EMBL" id="KAJ3576668.1"/>
    </source>
</evidence>
<feature type="compositionally biased region" description="Polar residues" evidence="8">
    <location>
        <begin position="1176"/>
        <end position="1194"/>
    </location>
</feature>
<feature type="region of interest" description="Disordered" evidence="8">
    <location>
        <begin position="704"/>
        <end position="872"/>
    </location>
</feature>
<dbReference type="PANTHER" id="PTHR46174">
    <property type="entry name" value="CXXC-TYPE ZINC FINGER PROTEIN 1"/>
    <property type="match status" value="1"/>
</dbReference>
<feature type="coiled-coil region" evidence="7">
    <location>
        <begin position="1025"/>
        <end position="1052"/>
    </location>
</feature>
<feature type="compositionally biased region" description="Basic and acidic residues" evidence="8">
    <location>
        <begin position="364"/>
        <end position="374"/>
    </location>
</feature>
<evidence type="ECO:0000256" key="4">
    <source>
        <dbReference type="ARBA" id="ARBA00022833"/>
    </source>
</evidence>
<gene>
    <name evidence="10" type="ORF">NP233_g296</name>
</gene>
<dbReference type="InterPro" id="IPR011011">
    <property type="entry name" value="Znf_FYVE_PHD"/>
</dbReference>
<reference evidence="10" key="1">
    <citation type="submission" date="2022-07" db="EMBL/GenBank/DDBJ databases">
        <title>Genome Sequence of Leucocoprinus birnbaumii.</title>
        <authorList>
            <person name="Buettner E."/>
        </authorList>
    </citation>
    <scope>NUCLEOTIDE SEQUENCE</scope>
    <source>
        <strain evidence="10">VT141</strain>
    </source>
</reference>
<dbReference type="SUPFAM" id="SSF57903">
    <property type="entry name" value="FYVE/PHD zinc finger"/>
    <property type="match status" value="1"/>
</dbReference>
<feature type="compositionally biased region" description="Basic and acidic residues" evidence="8">
    <location>
        <begin position="383"/>
        <end position="392"/>
    </location>
</feature>
<evidence type="ECO:0000313" key="11">
    <source>
        <dbReference type="Proteomes" id="UP001213000"/>
    </source>
</evidence>
<feature type="coiled-coil region" evidence="7">
    <location>
        <begin position="1138"/>
        <end position="1165"/>
    </location>
</feature>
<dbReference type="PANTHER" id="PTHR46174:SF1">
    <property type="entry name" value="CXXC-TYPE ZINC FINGER PROTEIN 1"/>
    <property type="match status" value="1"/>
</dbReference>
<dbReference type="PROSITE" id="PS01359">
    <property type="entry name" value="ZF_PHD_1"/>
    <property type="match status" value="1"/>
</dbReference>
<dbReference type="PROSITE" id="PS50016">
    <property type="entry name" value="ZF_PHD_2"/>
    <property type="match status" value="1"/>
</dbReference>
<evidence type="ECO:0000256" key="1">
    <source>
        <dbReference type="ARBA" id="ARBA00004123"/>
    </source>
</evidence>
<dbReference type="InterPro" id="IPR001965">
    <property type="entry name" value="Znf_PHD"/>
</dbReference>
<keyword evidence="7" id="KW-0175">Coiled coil</keyword>
<keyword evidence="4" id="KW-0862">Zinc</keyword>
<dbReference type="EMBL" id="JANIEX010000007">
    <property type="protein sequence ID" value="KAJ3576668.1"/>
    <property type="molecule type" value="Genomic_DNA"/>
</dbReference>
<dbReference type="GO" id="GO:0045893">
    <property type="term" value="P:positive regulation of DNA-templated transcription"/>
    <property type="evidence" value="ECO:0007669"/>
    <property type="project" value="TreeGrafter"/>
</dbReference>
<feature type="region of interest" description="Disordered" evidence="8">
    <location>
        <begin position="25"/>
        <end position="114"/>
    </location>
</feature>
<feature type="compositionally biased region" description="Basic and acidic residues" evidence="8">
    <location>
        <begin position="477"/>
        <end position="498"/>
    </location>
</feature>
<comment type="subcellular location">
    <subcellularLocation>
        <location evidence="1">Nucleus</location>
    </subcellularLocation>
</comment>
<name>A0AAD5Z0E9_9AGAR</name>